<dbReference type="RefSeq" id="WP_336406038.1">
    <property type="nucleotide sequence ID" value="NZ_JBAPLU010000029.1"/>
</dbReference>
<dbReference type="EMBL" id="JBAPLU010000029">
    <property type="protein sequence ID" value="MEI4273922.1"/>
    <property type="molecule type" value="Genomic_DNA"/>
</dbReference>
<evidence type="ECO:0008006" key="3">
    <source>
        <dbReference type="Google" id="ProtNLM"/>
    </source>
</evidence>
<proteinExistence type="predicted"/>
<evidence type="ECO:0000313" key="2">
    <source>
        <dbReference type="Proteomes" id="UP001361570"/>
    </source>
</evidence>
<sequence length="167" mass="17273">MAVTHDDLAEYCGLSSVPTGAKLAEFDRFLNSAKGHVAARTSRVDGTVTLPVVSEGGRALALPAVFSATIGTVTSPSGATVLPVSTNPMAGVVQVATGEAGLWLVQVVGGAVPAELELAVLEIGRHLYNSQRITLRTDLADGVSAPVFSIPRRATELMEPYVMPGFA</sequence>
<protein>
    <recommendedName>
        <fullName evidence="3">Phage gp6-like head-tail connector protein</fullName>
    </recommendedName>
</protein>
<evidence type="ECO:0000313" key="1">
    <source>
        <dbReference type="EMBL" id="MEI4273922.1"/>
    </source>
</evidence>
<name>A0ABU8DYL6_9ACTN</name>
<dbReference type="Proteomes" id="UP001361570">
    <property type="component" value="Unassembled WGS sequence"/>
</dbReference>
<reference evidence="1 2" key="1">
    <citation type="submission" date="2024-03" db="EMBL/GenBank/DDBJ databases">
        <title>Draft genome sequence of Klenkia sp. LSe6-5.</title>
        <authorList>
            <person name="Duangmal K."/>
            <person name="Chantavorakit T."/>
        </authorList>
    </citation>
    <scope>NUCLEOTIDE SEQUENCE [LARGE SCALE GENOMIC DNA]</scope>
    <source>
        <strain evidence="1 2">LSe6-5</strain>
    </source>
</reference>
<gene>
    <name evidence="1" type="ORF">TEK04_19550</name>
</gene>
<accession>A0ABU8DYL6</accession>
<keyword evidence="2" id="KW-1185">Reference proteome</keyword>
<comment type="caution">
    <text evidence="1">The sequence shown here is derived from an EMBL/GenBank/DDBJ whole genome shotgun (WGS) entry which is preliminary data.</text>
</comment>
<organism evidence="1 2">
    <name type="scientific">Klenkia sesuvii</name>
    <dbReference type="NCBI Taxonomy" id="3103137"/>
    <lineage>
        <taxon>Bacteria</taxon>
        <taxon>Bacillati</taxon>
        <taxon>Actinomycetota</taxon>
        <taxon>Actinomycetes</taxon>
        <taxon>Geodermatophilales</taxon>
        <taxon>Geodermatophilaceae</taxon>
        <taxon>Klenkia</taxon>
    </lineage>
</organism>